<protein>
    <submittedName>
        <fullName evidence="2">Uncharacterized protein</fullName>
    </submittedName>
</protein>
<evidence type="ECO:0000256" key="1">
    <source>
        <dbReference type="SAM" id="Phobius"/>
    </source>
</evidence>
<organism evidence="2 3">
    <name type="scientific">Legionella anisa</name>
    <dbReference type="NCBI Taxonomy" id="28082"/>
    <lineage>
        <taxon>Bacteria</taxon>
        <taxon>Pseudomonadati</taxon>
        <taxon>Pseudomonadota</taxon>
        <taxon>Gammaproteobacteria</taxon>
        <taxon>Legionellales</taxon>
        <taxon>Legionellaceae</taxon>
        <taxon>Legionella</taxon>
    </lineage>
</organism>
<keyword evidence="3" id="KW-1185">Reference proteome</keyword>
<keyword evidence="1" id="KW-1133">Transmembrane helix</keyword>
<gene>
    <name evidence="2" type="ORF">A6J39_009720</name>
</gene>
<accession>A0AAX0WSZ4</accession>
<dbReference type="AlphaFoldDB" id="A0AAX0WSZ4"/>
<proteinExistence type="predicted"/>
<evidence type="ECO:0000313" key="2">
    <source>
        <dbReference type="EMBL" id="PNL61467.1"/>
    </source>
</evidence>
<keyword evidence="1" id="KW-0812">Transmembrane</keyword>
<dbReference type="Proteomes" id="UP000192511">
    <property type="component" value="Unassembled WGS sequence"/>
</dbReference>
<keyword evidence="1" id="KW-0472">Membrane</keyword>
<dbReference type="EMBL" id="NBTX02000004">
    <property type="protein sequence ID" value="PNL61467.1"/>
    <property type="molecule type" value="Genomic_DNA"/>
</dbReference>
<evidence type="ECO:0000313" key="3">
    <source>
        <dbReference type="Proteomes" id="UP000192511"/>
    </source>
</evidence>
<sequence>MLNAIFLKKNCFSFQCDLFPEYLFYVLFKIIVFFLNKLFIFIMILVFNNLFLASLGPKWNIIFLLC</sequence>
<name>A0AAX0WSZ4_9GAMM</name>
<comment type="caution">
    <text evidence="2">The sequence shown here is derived from an EMBL/GenBank/DDBJ whole genome shotgun (WGS) entry which is preliminary data.</text>
</comment>
<reference evidence="2" key="1">
    <citation type="submission" date="2017-12" db="EMBL/GenBank/DDBJ databases">
        <title>FDA dAtabase for Regulatory Grade micrObial Sequences (FDA-ARGOS): Supporting development and validation of Infectious Disease Dx tests.</title>
        <authorList>
            <person name="Kerrigan L."/>
            <person name="Tallon L.J."/>
            <person name="Sadzewicz L."/>
            <person name="Sengamalay N."/>
            <person name="Ott S."/>
            <person name="Godinez A."/>
            <person name="Nagaraj S."/>
            <person name="Vavikolanu K."/>
            <person name="Vyas G."/>
            <person name="Nadendla S."/>
            <person name="Aluvathingal J."/>
            <person name="Sichtig H."/>
        </authorList>
    </citation>
    <scope>NUCLEOTIDE SEQUENCE [LARGE SCALE GENOMIC DNA]</scope>
    <source>
        <strain evidence="2">FDAARGOS_200</strain>
    </source>
</reference>
<feature type="transmembrane region" description="Helical" evidence="1">
    <location>
        <begin position="22"/>
        <end position="47"/>
    </location>
</feature>